<reference evidence="2 3" key="1">
    <citation type="submission" date="2015-09" db="EMBL/GenBank/DDBJ databases">
        <authorList>
            <consortium name="Pathogen Informatics"/>
        </authorList>
    </citation>
    <scope>NUCLEOTIDE SEQUENCE [LARGE SCALE GENOMIC DNA]</scope>
    <source>
        <strain evidence="2 3">2789STDY5608850</strain>
    </source>
</reference>
<dbReference type="Pfam" id="PF21837">
    <property type="entry name" value="DUF6896"/>
    <property type="match status" value="1"/>
</dbReference>
<protein>
    <recommendedName>
        <fullName evidence="1">DUF6896 domain-containing protein</fullName>
    </recommendedName>
</protein>
<dbReference type="Proteomes" id="UP000095651">
    <property type="component" value="Unassembled WGS sequence"/>
</dbReference>
<dbReference type="AlphaFoldDB" id="A0A174KKS2"/>
<organism evidence="2 3">
    <name type="scientific">Hungatella hathewayi</name>
    <dbReference type="NCBI Taxonomy" id="154046"/>
    <lineage>
        <taxon>Bacteria</taxon>
        <taxon>Bacillati</taxon>
        <taxon>Bacillota</taxon>
        <taxon>Clostridia</taxon>
        <taxon>Lachnospirales</taxon>
        <taxon>Lachnospiraceae</taxon>
        <taxon>Hungatella</taxon>
    </lineage>
</organism>
<evidence type="ECO:0000313" key="2">
    <source>
        <dbReference type="EMBL" id="CUP12734.1"/>
    </source>
</evidence>
<dbReference type="InterPro" id="IPR054191">
    <property type="entry name" value="DUF6896"/>
</dbReference>
<evidence type="ECO:0000313" key="3">
    <source>
        <dbReference type="Proteomes" id="UP000095651"/>
    </source>
</evidence>
<evidence type="ECO:0000259" key="1">
    <source>
        <dbReference type="Pfam" id="PF21837"/>
    </source>
</evidence>
<feature type="domain" description="DUF6896" evidence="1">
    <location>
        <begin position="7"/>
        <end position="129"/>
    </location>
</feature>
<sequence>MEDGLRTVMKEYIDQVDDVCLRLLDGLCLKSKADFLCSRKLRWGIEYETNGTKYLLHGAGCRACDGERYLDWNFGYGSRWCGIDPWLLARTLEYNRDPHTEYYDGNRVKAECEQAVSLGEMYQKHNLYYFTIPASETFEPQFPKEFDTLIVEHFEDRWVIPRNRMVERFLRKSRRVYKEIGSSLNKYTLRFMLDGKETGTFLYDDICYPERAVTIMREILINFGSDTDKSQRMENR</sequence>
<proteinExistence type="predicted"/>
<dbReference type="EMBL" id="CYZE01000018">
    <property type="protein sequence ID" value="CUP12734.1"/>
    <property type="molecule type" value="Genomic_DNA"/>
</dbReference>
<gene>
    <name evidence="2" type="ORF">ERS852407_05059</name>
</gene>
<name>A0A174KKS2_9FIRM</name>
<dbReference type="RefSeq" id="WP_055659377.1">
    <property type="nucleotide sequence ID" value="NZ_CABIXC010000018.1"/>
</dbReference>
<accession>A0A174KKS2</accession>